<proteinExistence type="predicted"/>
<dbReference type="Proteomes" id="UP000194221">
    <property type="component" value="Unassembled WGS sequence"/>
</dbReference>
<accession>A0A1Y2PBZ5</accession>
<evidence type="ECO:0000256" key="3">
    <source>
        <dbReference type="SAM" id="SignalP"/>
    </source>
</evidence>
<comment type="caution">
    <text evidence="4">The sequence shown here is derived from an EMBL/GenBank/DDBJ whole genome shotgun (WGS) entry which is preliminary data.</text>
</comment>
<evidence type="ECO:0000256" key="2">
    <source>
        <dbReference type="SAM" id="MobiDB-lite"/>
    </source>
</evidence>
<dbReference type="STRING" id="1635173.WH52_11695"/>
<evidence type="ECO:0000313" key="4">
    <source>
        <dbReference type="EMBL" id="OSY87307.1"/>
    </source>
</evidence>
<feature type="chain" id="PRO_5012486077" description="DUF4468 domain-containing protein" evidence="3">
    <location>
        <begin position="21"/>
        <end position="193"/>
    </location>
</feature>
<organism evidence="4 5">
    <name type="scientific">Tenacibaculum holothuriorum</name>
    <dbReference type="NCBI Taxonomy" id="1635173"/>
    <lineage>
        <taxon>Bacteria</taxon>
        <taxon>Pseudomonadati</taxon>
        <taxon>Bacteroidota</taxon>
        <taxon>Flavobacteriia</taxon>
        <taxon>Flavobacteriales</taxon>
        <taxon>Flavobacteriaceae</taxon>
        <taxon>Tenacibaculum</taxon>
    </lineage>
</organism>
<evidence type="ECO:0000313" key="5">
    <source>
        <dbReference type="Proteomes" id="UP000194221"/>
    </source>
</evidence>
<gene>
    <name evidence="4" type="ORF">WH52_11695</name>
</gene>
<feature type="compositionally biased region" description="Low complexity" evidence="2">
    <location>
        <begin position="22"/>
        <end position="49"/>
    </location>
</feature>
<protein>
    <recommendedName>
        <fullName evidence="6">DUF4468 domain-containing protein</fullName>
    </recommendedName>
</protein>
<feature type="region of interest" description="Disordered" evidence="2">
    <location>
        <begin position="22"/>
        <end position="52"/>
    </location>
</feature>
<evidence type="ECO:0008006" key="6">
    <source>
        <dbReference type="Google" id="ProtNLM"/>
    </source>
</evidence>
<dbReference type="AlphaFoldDB" id="A0A1Y2PBZ5"/>
<keyword evidence="3" id="KW-0732">Signal</keyword>
<name>A0A1Y2PBZ5_9FLAO</name>
<sequence>MKKLVFTFTLVVFSLTSVVAQTTPVTPTPPNSSSTTVSTSSTTSRSYSVDDNGKYSSHSIAVKNHNSAYRFRARFNDALTERVKNRLEKEFSGKNFSKPYNAYFWKIEKNDKNVFECKLDEGRLKMYVDKEMTSEKFQLRIEKLGEEIKYLISGENPEENKKKALLNAERNLERAKKAYDRALKNVKRTKEKQ</sequence>
<feature type="signal peptide" evidence="3">
    <location>
        <begin position="1"/>
        <end position="20"/>
    </location>
</feature>
<dbReference type="InParanoid" id="A0A1Y2PBZ5"/>
<dbReference type="OrthoDB" id="1191391at2"/>
<dbReference type="EMBL" id="LAPZ01000012">
    <property type="protein sequence ID" value="OSY87307.1"/>
    <property type="molecule type" value="Genomic_DNA"/>
</dbReference>
<keyword evidence="5" id="KW-1185">Reference proteome</keyword>
<dbReference type="RefSeq" id="WP_086031146.1">
    <property type="nucleotide sequence ID" value="NZ_LAPZ01000012.1"/>
</dbReference>
<keyword evidence="1" id="KW-0175">Coiled coil</keyword>
<reference evidence="4 5" key="1">
    <citation type="submission" date="2015-03" db="EMBL/GenBank/DDBJ databases">
        <title>Genome sequence of Tenacibaculum sp. S2-2, isolated from intestinal microbiota of sea cucumber, Apostichopus japonicas.</title>
        <authorList>
            <person name="Shao Z."/>
            <person name="Wang L."/>
            <person name="Li X."/>
        </authorList>
    </citation>
    <scope>NUCLEOTIDE SEQUENCE [LARGE SCALE GENOMIC DNA]</scope>
    <source>
        <strain evidence="4 5">S2-2</strain>
    </source>
</reference>
<evidence type="ECO:0000256" key="1">
    <source>
        <dbReference type="SAM" id="Coils"/>
    </source>
</evidence>
<feature type="coiled-coil region" evidence="1">
    <location>
        <begin position="158"/>
        <end position="192"/>
    </location>
</feature>